<feature type="chain" id="PRO_5045997143" description="Secreted protein" evidence="2">
    <location>
        <begin position="34"/>
        <end position="262"/>
    </location>
</feature>
<evidence type="ECO:0008006" key="5">
    <source>
        <dbReference type="Google" id="ProtNLM"/>
    </source>
</evidence>
<gene>
    <name evidence="3" type="ORF">POL72_17425</name>
</gene>
<dbReference type="RefSeq" id="WP_272096520.1">
    <property type="nucleotide sequence ID" value="NZ_JAQNDK010000002.1"/>
</dbReference>
<proteinExistence type="predicted"/>
<accession>A0ABT5C195</accession>
<evidence type="ECO:0000313" key="3">
    <source>
        <dbReference type="EMBL" id="MDC0679529.1"/>
    </source>
</evidence>
<name>A0ABT5C195_9BACT</name>
<dbReference type="EMBL" id="JAQNDK010000002">
    <property type="protein sequence ID" value="MDC0679529.1"/>
    <property type="molecule type" value="Genomic_DNA"/>
</dbReference>
<feature type="region of interest" description="Disordered" evidence="1">
    <location>
        <begin position="35"/>
        <end position="54"/>
    </location>
</feature>
<evidence type="ECO:0000256" key="1">
    <source>
        <dbReference type="SAM" id="MobiDB-lite"/>
    </source>
</evidence>
<keyword evidence="4" id="KW-1185">Reference proteome</keyword>
<keyword evidence="2" id="KW-0732">Signal</keyword>
<sequence>MLVRHTFDGPRRGRLLRLLAFLSALLPPLGLHATEATGASPPQEVAPRGVDSGDPGPAEARLVLGSRLVGKDTGGGLELDGRVRLAGGAQLGAAASFWALERAYMGGQTVKGASGASGAAVFLMPLVTHGPLELDLRLKTGFLALQDIGGDGGRGGDAPASALRHIDELSMMAHVALGEAWLLRAGATVGFELELDPTTELADLAQVLTAGAGYAVSEHVLLTLDAGAGGSFGFNGDNGKFMLEGSFGARFAFGQGGSRVAH</sequence>
<protein>
    <recommendedName>
        <fullName evidence="5">Secreted protein</fullName>
    </recommendedName>
</protein>
<reference evidence="3 4" key="1">
    <citation type="submission" date="2023-01" db="EMBL/GenBank/DDBJ databases">
        <title>Minimal conservation of predation-associated metabolite biosynthetic gene clusters underscores biosynthetic potential of Myxococcota including descriptions for ten novel species: Archangium lansinium sp. nov., Myxococcus landrumus sp. nov., Nannocystis bai.</title>
        <authorList>
            <person name="Ahearne A."/>
            <person name="Stevens C."/>
            <person name="Dowd S."/>
        </authorList>
    </citation>
    <scope>NUCLEOTIDE SEQUENCE [LARGE SCALE GENOMIC DNA]</scope>
    <source>
        <strain evidence="3 4">WIWO2</strain>
    </source>
</reference>
<evidence type="ECO:0000256" key="2">
    <source>
        <dbReference type="SAM" id="SignalP"/>
    </source>
</evidence>
<comment type="caution">
    <text evidence="3">The sequence shown here is derived from an EMBL/GenBank/DDBJ whole genome shotgun (WGS) entry which is preliminary data.</text>
</comment>
<feature type="signal peptide" evidence="2">
    <location>
        <begin position="1"/>
        <end position="33"/>
    </location>
</feature>
<organism evidence="3 4">
    <name type="scientific">Sorangium atrum</name>
    <dbReference type="NCBI Taxonomy" id="2995308"/>
    <lineage>
        <taxon>Bacteria</taxon>
        <taxon>Pseudomonadati</taxon>
        <taxon>Myxococcota</taxon>
        <taxon>Polyangia</taxon>
        <taxon>Polyangiales</taxon>
        <taxon>Polyangiaceae</taxon>
        <taxon>Sorangium</taxon>
    </lineage>
</organism>
<dbReference type="Proteomes" id="UP001217485">
    <property type="component" value="Unassembled WGS sequence"/>
</dbReference>
<evidence type="ECO:0000313" key="4">
    <source>
        <dbReference type="Proteomes" id="UP001217485"/>
    </source>
</evidence>